<dbReference type="EMBL" id="WJBB01000006">
    <property type="protein sequence ID" value="MBC3796767.1"/>
    <property type="molecule type" value="Genomic_DNA"/>
</dbReference>
<keyword evidence="10 11" id="KW-0066">ATP synthesis</keyword>
<evidence type="ECO:0000256" key="8">
    <source>
        <dbReference type="ARBA" id="ARBA00023065"/>
    </source>
</evidence>
<evidence type="ECO:0000256" key="3">
    <source>
        <dbReference type="ARBA" id="ARBA00022448"/>
    </source>
</evidence>
<evidence type="ECO:0000256" key="4">
    <source>
        <dbReference type="ARBA" id="ARBA00022547"/>
    </source>
</evidence>
<reference evidence="13 14" key="1">
    <citation type="journal article" date="2020" name="mSystems">
        <title>Defining Genomic and Predicted Metabolic Features of the Acetobacterium Genus.</title>
        <authorList>
            <person name="Ross D.E."/>
            <person name="Marshall C.W."/>
            <person name="Gulliver D."/>
            <person name="May H.D."/>
            <person name="Norman R.S."/>
        </authorList>
    </citation>
    <scope>NUCLEOTIDE SEQUENCE [LARGE SCALE GENOMIC DNA]</scope>
    <source>
        <strain evidence="13 14">DSM 9173</strain>
    </source>
</reference>
<dbReference type="PRINTS" id="PR00123">
    <property type="entry name" value="ATPASEA"/>
</dbReference>
<protein>
    <recommendedName>
        <fullName evidence="11 12">ATP synthase subunit a</fullName>
    </recommendedName>
    <alternativeName>
        <fullName evidence="11">ATP synthase F0 sector subunit a</fullName>
    </alternativeName>
    <alternativeName>
        <fullName evidence="11">F-ATPase subunit 6</fullName>
    </alternativeName>
</protein>
<gene>
    <name evidence="11 13" type="primary">atpB</name>
    <name evidence="13" type="ORF">GH807_06850</name>
</gene>
<dbReference type="Proteomes" id="UP000653358">
    <property type="component" value="Unassembled WGS sequence"/>
</dbReference>
<keyword evidence="3 11" id="KW-0813">Transport</keyword>
<dbReference type="PANTHER" id="PTHR42823">
    <property type="entry name" value="ATP SYNTHASE SUBUNIT A, CHLOROPLASTIC"/>
    <property type="match status" value="1"/>
</dbReference>
<dbReference type="SUPFAM" id="SSF81336">
    <property type="entry name" value="F1F0 ATP synthase subunit A"/>
    <property type="match status" value="1"/>
</dbReference>
<keyword evidence="9 11" id="KW-0472">Membrane</keyword>
<name>A0ABR6WKW5_9FIRM</name>
<dbReference type="Pfam" id="PF00119">
    <property type="entry name" value="ATP-synt_A"/>
    <property type="match status" value="1"/>
</dbReference>
<evidence type="ECO:0000256" key="1">
    <source>
        <dbReference type="ARBA" id="ARBA00004141"/>
    </source>
</evidence>
<accession>A0ABR6WKW5</accession>
<feature type="transmembrane region" description="Helical" evidence="11">
    <location>
        <begin position="159"/>
        <end position="187"/>
    </location>
</feature>
<keyword evidence="8 11" id="KW-0406">Ion transport</keyword>
<evidence type="ECO:0000256" key="5">
    <source>
        <dbReference type="ARBA" id="ARBA00022692"/>
    </source>
</evidence>
<evidence type="ECO:0000256" key="6">
    <source>
        <dbReference type="ARBA" id="ARBA00022781"/>
    </source>
</evidence>
<dbReference type="InterPro" id="IPR035908">
    <property type="entry name" value="F0_ATP_A_sf"/>
</dbReference>
<dbReference type="Gene3D" id="1.20.120.220">
    <property type="entry name" value="ATP synthase, F0 complex, subunit A"/>
    <property type="match status" value="1"/>
</dbReference>
<feature type="transmembrane region" description="Helical" evidence="11">
    <location>
        <begin position="20"/>
        <end position="37"/>
    </location>
</feature>
<keyword evidence="11" id="KW-1003">Cell membrane</keyword>
<keyword evidence="14" id="KW-1185">Reference proteome</keyword>
<evidence type="ECO:0000256" key="7">
    <source>
        <dbReference type="ARBA" id="ARBA00022989"/>
    </source>
</evidence>
<evidence type="ECO:0000256" key="11">
    <source>
        <dbReference type="HAMAP-Rule" id="MF_01393"/>
    </source>
</evidence>
<dbReference type="HAMAP" id="MF_01393">
    <property type="entry name" value="ATP_synth_a_bact"/>
    <property type="match status" value="1"/>
</dbReference>
<feature type="transmembrane region" description="Helical" evidence="11">
    <location>
        <begin position="73"/>
        <end position="96"/>
    </location>
</feature>
<dbReference type="RefSeq" id="WP_148603471.1">
    <property type="nucleotide sequence ID" value="NZ_RXYB01000008.1"/>
</dbReference>
<keyword evidence="5 11" id="KW-0812">Transmembrane</keyword>
<keyword evidence="7 11" id="KW-1133">Transmembrane helix</keyword>
<feature type="transmembrane region" description="Helical" evidence="11">
    <location>
        <begin position="193"/>
        <end position="216"/>
    </location>
</feature>
<dbReference type="PANTHER" id="PTHR42823:SF3">
    <property type="entry name" value="ATP SYNTHASE SUBUNIT A, CHLOROPLASTIC"/>
    <property type="match status" value="1"/>
</dbReference>
<dbReference type="NCBIfam" id="TIGR01131">
    <property type="entry name" value="ATP_synt_6_or_A"/>
    <property type="match status" value="1"/>
</dbReference>
<keyword evidence="4 11" id="KW-0138">CF(0)</keyword>
<organism evidence="13 14">
    <name type="scientific">Acetobacterium tundrae</name>
    <dbReference type="NCBI Taxonomy" id="132932"/>
    <lineage>
        <taxon>Bacteria</taxon>
        <taxon>Bacillati</taxon>
        <taxon>Bacillota</taxon>
        <taxon>Clostridia</taxon>
        <taxon>Eubacteriales</taxon>
        <taxon>Eubacteriaceae</taxon>
        <taxon>Acetobacterium</taxon>
    </lineage>
</organism>
<evidence type="ECO:0000256" key="12">
    <source>
        <dbReference type="RuleBase" id="RU000483"/>
    </source>
</evidence>
<dbReference type="InterPro" id="IPR045082">
    <property type="entry name" value="ATP_syn_F0_a_bact/chloroplast"/>
</dbReference>
<dbReference type="InterPro" id="IPR000568">
    <property type="entry name" value="ATP_synth_F0_asu"/>
</dbReference>
<evidence type="ECO:0000256" key="10">
    <source>
        <dbReference type="ARBA" id="ARBA00023310"/>
    </source>
</evidence>
<evidence type="ECO:0000256" key="9">
    <source>
        <dbReference type="ARBA" id="ARBA00023136"/>
    </source>
</evidence>
<comment type="caution">
    <text evidence="13">The sequence shown here is derived from an EMBL/GenBank/DDBJ whole genome shotgun (WGS) entry which is preliminary data.</text>
</comment>
<keyword evidence="6 11" id="KW-0375">Hydrogen ion transport</keyword>
<evidence type="ECO:0000256" key="2">
    <source>
        <dbReference type="ARBA" id="ARBA00006810"/>
    </source>
</evidence>
<evidence type="ECO:0000313" key="14">
    <source>
        <dbReference type="Proteomes" id="UP000653358"/>
    </source>
</evidence>
<comment type="function">
    <text evidence="11 12">Key component of the proton channel; it plays a direct role in the translocation of protons across the membrane.</text>
</comment>
<proteinExistence type="inferred from homology"/>
<evidence type="ECO:0000313" key="13">
    <source>
        <dbReference type="EMBL" id="MBC3796767.1"/>
    </source>
</evidence>
<comment type="subcellular location">
    <subcellularLocation>
        <location evidence="11 12">Cell membrane</location>
        <topology evidence="11 12">Multi-pass membrane protein</topology>
    </subcellularLocation>
    <subcellularLocation>
        <location evidence="1">Membrane</location>
        <topology evidence="1">Multi-pass membrane protein</topology>
    </subcellularLocation>
</comment>
<feature type="transmembrane region" description="Helical" evidence="11">
    <location>
        <begin position="102"/>
        <end position="121"/>
    </location>
</feature>
<dbReference type="CDD" id="cd00310">
    <property type="entry name" value="ATP-synt_Fo_a_6"/>
    <property type="match status" value="1"/>
</dbReference>
<sequence>MNGPKLFGYLFGLPISETLVNTWITMAIAFVMCFVLTRNLKKHPGKAQVIGEGIVTAIDNLVGSAMGKDKMKFAPYILSLMMFLIFANTCGLYGLRSPTGDISFPLTLALITFVLIEVYTWKGRGPKGYFKEFIEPYPFMLPINIIEKFSRPVSMTFRIFGNLVGGIIIMLLVYEGLSGLTYLALIIPIPLHFYFDIFVGCIQAFIFSMLTMVFIARGMDD</sequence>
<comment type="similarity">
    <text evidence="2 11 12">Belongs to the ATPase A chain family.</text>
</comment>